<proteinExistence type="predicted"/>
<reference evidence="1 2" key="1">
    <citation type="submission" date="2016-02" db="EMBL/GenBank/DDBJ databases">
        <title>Complete genome sequencing and analysis of ATSB10, Dyella thiooxydans isolated from rhizosphere soil of sunflower (Helianthus annuus L.).</title>
        <authorList>
            <person name="Lee Y."/>
            <person name="Hwangbo K."/>
            <person name="Chung H."/>
            <person name="Yoo J."/>
            <person name="Kim K.Y."/>
            <person name="Sa T.M."/>
            <person name="Um Y."/>
            <person name="Madhaiyan M."/>
        </authorList>
    </citation>
    <scope>NUCLEOTIDE SEQUENCE [LARGE SCALE GENOMIC DNA]</scope>
    <source>
        <strain evidence="1 2">ATSB10</strain>
    </source>
</reference>
<dbReference type="Proteomes" id="UP000077255">
    <property type="component" value="Chromosome"/>
</dbReference>
<dbReference type="AlphaFoldDB" id="A0A161J7S3"/>
<name>A0A161J7S3_9GAMM</name>
<dbReference type="EMBL" id="CP014841">
    <property type="protein sequence ID" value="AND70109.1"/>
    <property type="molecule type" value="Genomic_DNA"/>
</dbReference>
<evidence type="ECO:0000313" key="1">
    <source>
        <dbReference type="EMBL" id="AND70109.1"/>
    </source>
</evidence>
<accession>A0A161J7S3</accession>
<evidence type="ECO:0000313" key="2">
    <source>
        <dbReference type="Proteomes" id="UP000077255"/>
    </source>
</evidence>
<organism evidence="1 2">
    <name type="scientific">Dyella thiooxydans</name>
    <dbReference type="NCBI Taxonomy" id="445710"/>
    <lineage>
        <taxon>Bacteria</taxon>
        <taxon>Pseudomonadati</taxon>
        <taxon>Pseudomonadota</taxon>
        <taxon>Gammaproteobacteria</taxon>
        <taxon>Lysobacterales</taxon>
        <taxon>Rhodanobacteraceae</taxon>
        <taxon>Dyella</taxon>
    </lineage>
</organism>
<sequence length="44" mass="4845">MADAMEMLRKTSDFLTVIPAKAGIQRLSRCTAEALDSGFRRNDG</sequence>
<protein>
    <submittedName>
        <fullName evidence="1">Uncharacterized protein</fullName>
    </submittedName>
</protein>
<dbReference type="KEGG" id="dtx:ATSB10_26550"/>
<keyword evidence="2" id="KW-1185">Reference proteome</keyword>
<gene>
    <name evidence="1" type="ORF">ATSB10_26550</name>
</gene>
<dbReference type="PATRIC" id="fig|445710.3.peg.2647"/>